<dbReference type="AlphaFoldDB" id="A0A5B8RPZ4"/>
<proteinExistence type="predicted"/>
<dbReference type="PANTHER" id="PTHR36508">
    <property type="entry name" value="PROTEIN SLYX"/>
    <property type="match status" value="1"/>
</dbReference>
<feature type="compositionally biased region" description="Basic and acidic residues" evidence="1">
    <location>
        <begin position="61"/>
        <end position="70"/>
    </location>
</feature>
<dbReference type="OrthoDB" id="5297107at2"/>
<evidence type="ECO:0000256" key="1">
    <source>
        <dbReference type="SAM" id="MobiDB-lite"/>
    </source>
</evidence>
<organism evidence="2 3">
    <name type="scientific">Comamonas flocculans</name>
    <dbReference type="NCBI Taxonomy" id="2597701"/>
    <lineage>
        <taxon>Bacteria</taxon>
        <taxon>Pseudomonadati</taxon>
        <taxon>Pseudomonadota</taxon>
        <taxon>Betaproteobacteria</taxon>
        <taxon>Burkholderiales</taxon>
        <taxon>Comamonadaceae</taxon>
        <taxon>Comamonas</taxon>
    </lineage>
</organism>
<gene>
    <name evidence="2" type="ORF">FOZ74_00265</name>
</gene>
<dbReference type="EMBL" id="CP042344">
    <property type="protein sequence ID" value="QEA11606.1"/>
    <property type="molecule type" value="Genomic_DNA"/>
</dbReference>
<dbReference type="InterPro" id="IPR007236">
    <property type="entry name" value="SlyX"/>
</dbReference>
<accession>A0A5B8RPZ4</accession>
<dbReference type="Proteomes" id="UP000321199">
    <property type="component" value="Chromosome"/>
</dbReference>
<dbReference type="RefSeq" id="WP_146911127.1">
    <property type="nucleotide sequence ID" value="NZ_CP042344.1"/>
</dbReference>
<reference evidence="2 3" key="1">
    <citation type="submission" date="2019-07" db="EMBL/GenBank/DDBJ databases">
        <title>Complete genome sequence of Comamonas sp. NLF 7-7 isolated from livestock.</title>
        <authorList>
            <person name="Kim D.H."/>
            <person name="Kim J.G."/>
        </authorList>
    </citation>
    <scope>NUCLEOTIDE SEQUENCE [LARGE SCALE GENOMIC DNA]</scope>
    <source>
        <strain evidence="2 3">NLF 7-7</strain>
    </source>
</reference>
<sequence length="70" mass="8252">MSREQDRLQALELKAVWAEDLLEQLNLSVYRQAQEIERLRQQLAHLRQQLRDGAAPAQQPDPHDEIPPHY</sequence>
<dbReference type="PANTHER" id="PTHR36508:SF1">
    <property type="entry name" value="PROTEIN SLYX"/>
    <property type="match status" value="1"/>
</dbReference>
<keyword evidence="3" id="KW-1185">Reference proteome</keyword>
<evidence type="ECO:0000313" key="3">
    <source>
        <dbReference type="Proteomes" id="UP000321199"/>
    </source>
</evidence>
<protein>
    <submittedName>
        <fullName evidence="2">SlyX family protein</fullName>
    </submittedName>
</protein>
<feature type="region of interest" description="Disordered" evidence="1">
    <location>
        <begin position="48"/>
        <end position="70"/>
    </location>
</feature>
<dbReference type="Pfam" id="PF04102">
    <property type="entry name" value="SlyX"/>
    <property type="match status" value="1"/>
</dbReference>
<evidence type="ECO:0000313" key="2">
    <source>
        <dbReference type="EMBL" id="QEA11606.1"/>
    </source>
</evidence>
<dbReference type="KEGG" id="cof:FOZ74_00265"/>
<name>A0A5B8RPZ4_9BURK</name>